<feature type="compositionally biased region" description="Polar residues" evidence="1">
    <location>
        <begin position="1"/>
        <end position="22"/>
    </location>
</feature>
<sequence length="101" mass="11513">MKRNETSPTHTTFQQYRSSSARTAPKYTHHSEANNKASARNWPPIIINSKRKLSSPAATSHGYYEDTKSRTPFYQNYSKSLDKRGYNNGYIVSVDHAAKSK</sequence>
<dbReference type="AlphaFoldDB" id="H2XND1"/>
<name>H2XND1_CIOIN</name>
<feature type="region of interest" description="Disordered" evidence="1">
    <location>
        <begin position="49"/>
        <end position="68"/>
    </location>
</feature>
<evidence type="ECO:0000313" key="2">
    <source>
        <dbReference type="Ensembl" id="ENSCINP00000031164.1"/>
    </source>
</evidence>
<dbReference type="InParanoid" id="H2XND1"/>
<evidence type="ECO:0000313" key="3">
    <source>
        <dbReference type="Proteomes" id="UP000008144"/>
    </source>
</evidence>
<evidence type="ECO:0000256" key="1">
    <source>
        <dbReference type="SAM" id="MobiDB-lite"/>
    </source>
</evidence>
<protein>
    <submittedName>
        <fullName evidence="2">Uncharacterized protein</fullName>
    </submittedName>
</protein>
<accession>H2XND1</accession>
<organism evidence="2 3">
    <name type="scientific">Ciona intestinalis</name>
    <name type="common">Transparent sea squirt</name>
    <name type="synonym">Ascidia intestinalis</name>
    <dbReference type="NCBI Taxonomy" id="7719"/>
    <lineage>
        <taxon>Eukaryota</taxon>
        <taxon>Metazoa</taxon>
        <taxon>Chordata</taxon>
        <taxon>Tunicata</taxon>
        <taxon>Ascidiacea</taxon>
        <taxon>Phlebobranchia</taxon>
        <taxon>Cionidae</taxon>
        <taxon>Ciona</taxon>
    </lineage>
</organism>
<dbReference type="Proteomes" id="UP000008144">
    <property type="component" value="Chromosome 2"/>
</dbReference>
<dbReference type="EMBL" id="EAAA01001350">
    <property type="status" value="NOT_ANNOTATED_CDS"/>
    <property type="molecule type" value="Genomic_DNA"/>
</dbReference>
<reference evidence="2" key="2">
    <citation type="journal article" date="2008" name="Genome Biol.">
        <title>Improved genome assembly and evidence-based global gene model set for the chordate Ciona intestinalis: new insight into intron and operon populations.</title>
        <authorList>
            <person name="Satou Y."/>
            <person name="Mineta K."/>
            <person name="Ogasawara M."/>
            <person name="Sasakura Y."/>
            <person name="Shoguchi E."/>
            <person name="Ueno K."/>
            <person name="Yamada L."/>
            <person name="Matsumoto J."/>
            <person name="Wasserscheid J."/>
            <person name="Dewar K."/>
            <person name="Wiley G.B."/>
            <person name="Macmil S.L."/>
            <person name="Roe B.A."/>
            <person name="Zeller R.W."/>
            <person name="Hastings K.E."/>
            <person name="Lemaire P."/>
            <person name="Lindquist E."/>
            <person name="Endo T."/>
            <person name="Hotta K."/>
            <person name="Inaba K."/>
        </authorList>
    </citation>
    <scope>NUCLEOTIDE SEQUENCE [LARGE SCALE GENOMIC DNA]</scope>
    <source>
        <strain evidence="2">wild type</strain>
    </source>
</reference>
<dbReference type="Ensembl" id="ENSCINT00000033485.1">
    <property type="protein sequence ID" value="ENSCINP00000031164.1"/>
    <property type="gene ID" value="ENSCING00000017964.1"/>
</dbReference>
<feature type="region of interest" description="Disordered" evidence="1">
    <location>
        <begin position="1"/>
        <end position="43"/>
    </location>
</feature>
<reference evidence="2" key="4">
    <citation type="submission" date="2025-09" db="UniProtKB">
        <authorList>
            <consortium name="Ensembl"/>
        </authorList>
    </citation>
    <scope>IDENTIFICATION</scope>
</reference>
<reference evidence="2" key="3">
    <citation type="submission" date="2025-08" db="UniProtKB">
        <authorList>
            <consortium name="Ensembl"/>
        </authorList>
    </citation>
    <scope>IDENTIFICATION</scope>
</reference>
<proteinExistence type="predicted"/>
<reference evidence="3" key="1">
    <citation type="journal article" date="2002" name="Science">
        <title>The draft genome of Ciona intestinalis: insights into chordate and vertebrate origins.</title>
        <authorList>
            <person name="Dehal P."/>
            <person name="Satou Y."/>
            <person name="Campbell R.K."/>
            <person name="Chapman J."/>
            <person name="Degnan B."/>
            <person name="De Tomaso A."/>
            <person name="Davidson B."/>
            <person name="Di Gregorio A."/>
            <person name="Gelpke M."/>
            <person name="Goodstein D.M."/>
            <person name="Harafuji N."/>
            <person name="Hastings K.E."/>
            <person name="Ho I."/>
            <person name="Hotta K."/>
            <person name="Huang W."/>
            <person name="Kawashima T."/>
            <person name="Lemaire P."/>
            <person name="Martinez D."/>
            <person name="Meinertzhagen I.A."/>
            <person name="Necula S."/>
            <person name="Nonaka M."/>
            <person name="Putnam N."/>
            <person name="Rash S."/>
            <person name="Saiga H."/>
            <person name="Satake M."/>
            <person name="Terry A."/>
            <person name="Yamada L."/>
            <person name="Wang H.G."/>
            <person name="Awazu S."/>
            <person name="Azumi K."/>
            <person name="Boore J."/>
            <person name="Branno M."/>
            <person name="Chin-Bow S."/>
            <person name="DeSantis R."/>
            <person name="Doyle S."/>
            <person name="Francino P."/>
            <person name="Keys D.N."/>
            <person name="Haga S."/>
            <person name="Hayashi H."/>
            <person name="Hino K."/>
            <person name="Imai K.S."/>
            <person name="Inaba K."/>
            <person name="Kano S."/>
            <person name="Kobayashi K."/>
            <person name="Kobayashi M."/>
            <person name="Lee B.I."/>
            <person name="Makabe K.W."/>
            <person name="Manohar C."/>
            <person name="Matassi G."/>
            <person name="Medina M."/>
            <person name="Mochizuki Y."/>
            <person name="Mount S."/>
            <person name="Morishita T."/>
            <person name="Miura S."/>
            <person name="Nakayama A."/>
            <person name="Nishizaka S."/>
            <person name="Nomoto H."/>
            <person name="Ohta F."/>
            <person name="Oishi K."/>
            <person name="Rigoutsos I."/>
            <person name="Sano M."/>
            <person name="Sasaki A."/>
            <person name="Sasakura Y."/>
            <person name="Shoguchi E."/>
            <person name="Shin-i T."/>
            <person name="Spagnuolo A."/>
            <person name="Stainier D."/>
            <person name="Suzuki M.M."/>
            <person name="Tassy O."/>
            <person name="Takatori N."/>
            <person name="Tokuoka M."/>
            <person name="Yagi K."/>
            <person name="Yoshizaki F."/>
            <person name="Wada S."/>
            <person name="Zhang C."/>
            <person name="Hyatt P.D."/>
            <person name="Larimer F."/>
            <person name="Detter C."/>
            <person name="Doggett N."/>
            <person name="Glavina T."/>
            <person name="Hawkins T."/>
            <person name="Richardson P."/>
            <person name="Lucas S."/>
            <person name="Kohara Y."/>
            <person name="Levine M."/>
            <person name="Satoh N."/>
            <person name="Rokhsar D.S."/>
        </authorList>
    </citation>
    <scope>NUCLEOTIDE SEQUENCE [LARGE SCALE GENOMIC DNA]</scope>
</reference>
<dbReference type="HOGENOM" id="CLU_2290666_0_0_1"/>
<keyword evidence="3" id="KW-1185">Reference proteome</keyword>